<feature type="domain" description="Enolpyruvate transferase" evidence="16">
    <location>
        <begin position="6"/>
        <end position="419"/>
    </location>
</feature>
<keyword evidence="6" id="KW-0133">Cell shape</keyword>
<dbReference type="InterPro" id="IPR036968">
    <property type="entry name" value="Enolpyruvate_Tfrase_sf"/>
</dbReference>
<dbReference type="GO" id="GO:0009252">
    <property type="term" value="P:peptidoglycan biosynthetic process"/>
    <property type="evidence" value="ECO:0007669"/>
    <property type="project" value="UniProtKB-KW"/>
</dbReference>
<evidence type="ECO:0000256" key="6">
    <source>
        <dbReference type="ARBA" id="ARBA00022960"/>
    </source>
</evidence>
<keyword evidence="8" id="KW-0131">Cell cycle</keyword>
<name>A0A1G2PD64_9BACT</name>
<evidence type="ECO:0000256" key="5">
    <source>
        <dbReference type="ARBA" id="ARBA00022679"/>
    </source>
</evidence>
<evidence type="ECO:0000256" key="7">
    <source>
        <dbReference type="ARBA" id="ARBA00022984"/>
    </source>
</evidence>
<evidence type="ECO:0000256" key="2">
    <source>
        <dbReference type="ARBA" id="ARBA00004752"/>
    </source>
</evidence>
<dbReference type="EC" id="2.5.1.7" evidence="11"/>
<protein>
    <recommendedName>
        <fullName evidence="12">UDP-N-acetylglucosamine 1-carboxyvinyltransferase</fullName>
        <ecNumber evidence="11">2.5.1.7</ecNumber>
    </recommendedName>
    <alternativeName>
        <fullName evidence="13">Enoylpyruvate transferase</fullName>
    </alternativeName>
    <alternativeName>
        <fullName evidence="14">UDP-N-acetylglucosamine enolpyruvyl transferase</fullName>
    </alternativeName>
</protein>
<evidence type="ECO:0000259" key="16">
    <source>
        <dbReference type="Pfam" id="PF00275"/>
    </source>
</evidence>
<dbReference type="GO" id="GO:0008360">
    <property type="term" value="P:regulation of cell shape"/>
    <property type="evidence" value="ECO:0007669"/>
    <property type="project" value="UniProtKB-KW"/>
</dbReference>
<dbReference type="InterPro" id="IPR050068">
    <property type="entry name" value="MurA_subfamily"/>
</dbReference>
<comment type="caution">
    <text evidence="17">The sequence shown here is derived from an EMBL/GenBank/DDBJ whole genome shotgun (WGS) entry which is preliminary data.</text>
</comment>
<dbReference type="InterPro" id="IPR001986">
    <property type="entry name" value="Enolpyruvate_Tfrase_dom"/>
</dbReference>
<dbReference type="SUPFAM" id="SSF55205">
    <property type="entry name" value="EPT/RTPC-like"/>
    <property type="match status" value="1"/>
</dbReference>
<dbReference type="EMBL" id="MHSQ01000033">
    <property type="protein sequence ID" value="OHA46247.1"/>
    <property type="molecule type" value="Genomic_DNA"/>
</dbReference>
<organism evidence="17 18">
    <name type="scientific">Candidatus Taylorbacteria bacterium RIFOXYD2_FULL_36_9</name>
    <dbReference type="NCBI Taxonomy" id="1802338"/>
    <lineage>
        <taxon>Bacteria</taxon>
        <taxon>Candidatus Tayloriibacteriota</taxon>
    </lineage>
</organism>
<evidence type="ECO:0000313" key="17">
    <source>
        <dbReference type="EMBL" id="OHA46247.1"/>
    </source>
</evidence>
<dbReference type="STRING" id="1802338.A2541_01630"/>
<comment type="similarity">
    <text evidence="10">Belongs to the EPSP synthase family. MurA subfamily.</text>
</comment>
<keyword evidence="9" id="KW-0961">Cell wall biogenesis/degradation</keyword>
<reference evidence="17 18" key="1">
    <citation type="journal article" date="2016" name="Nat. Commun.">
        <title>Thousands of microbial genomes shed light on interconnected biogeochemical processes in an aquifer system.</title>
        <authorList>
            <person name="Anantharaman K."/>
            <person name="Brown C.T."/>
            <person name="Hug L.A."/>
            <person name="Sharon I."/>
            <person name="Castelle C.J."/>
            <person name="Probst A.J."/>
            <person name="Thomas B.C."/>
            <person name="Singh A."/>
            <person name="Wilkins M.J."/>
            <person name="Karaoz U."/>
            <person name="Brodie E.L."/>
            <person name="Williams K.H."/>
            <person name="Hubbard S.S."/>
            <person name="Banfield J.F."/>
        </authorList>
    </citation>
    <scope>NUCLEOTIDE SEQUENCE [LARGE SCALE GENOMIC DNA]</scope>
</reference>
<evidence type="ECO:0000256" key="1">
    <source>
        <dbReference type="ARBA" id="ARBA00004496"/>
    </source>
</evidence>
<comment type="subcellular location">
    <subcellularLocation>
        <location evidence="1">Cytoplasm</location>
    </subcellularLocation>
</comment>
<dbReference type="PANTHER" id="PTHR43783">
    <property type="entry name" value="UDP-N-ACETYLGLUCOSAMINE 1-CARBOXYVINYLTRANSFERASE"/>
    <property type="match status" value="1"/>
</dbReference>
<comment type="pathway">
    <text evidence="2">Cell wall biogenesis; peptidoglycan biosynthesis.</text>
</comment>
<dbReference type="AlphaFoldDB" id="A0A1G2PD64"/>
<evidence type="ECO:0000256" key="12">
    <source>
        <dbReference type="ARBA" id="ARBA00039754"/>
    </source>
</evidence>
<evidence type="ECO:0000256" key="15">
    <source>
        <dbReference type="ARBA" id="ARBA00047527"/>
    </source>
</evidence>
<evidence type="ECO:0000256" key="9">
    <source>
        <dbReference type="ARBA" id="ARBA00023316"/>
    </source>
</evidence>
<dbReference type="InterPro" id="IPR013792">
    <property type="entry name" value="RNA3'P_cycl/enolpyr_Trfase_a/b"/>
</dbReference>
<dbReference type="Gene3D" id="3.65.10.10">
    <property type="entry name" value="Enolpyruvate transferase domain"/>
    <property type="match status" value="2"/>
</dbReference>
<evidence type="ECO:0000313" key="18">
    <source>
        <dbReference type="Proteomes" id="UP000176965"/>
    </source>
</evidence>
<dbReference type="GO" id="GO:0071555">
    <property type="term" value="P:cell wall organization"/>
    <property type="evidence" value="ECO:0007669"/>
    <property type="project" value="UniProtKB-KW"/>
</dbReference>
<evidence type="ECO:0000256" key="3">
    <source>
        <dbReference type="ARBA" id="ARBA00022490"/>
    </source>
</evidence>
<comment type="catalytic activity">
    <reaction evidence="15">
        <text>phosphoenolpyruvate + UDP-N-acetyl-alpha-D-glucosamine = UDP-N-acetyl-3-O-(1-carboxyvinyl)-alpha-D-glucosamine + phosphate</text>
        <dbReference type="Rhea" id="RHEA:18681"/>
        <dbReference type="ChEBI" id="CHEBI:43474"/>
        <dbReference type="ChEBI" id="CHEBI:57705"/>
        <dbReference type="ChEBI" id="CHEBI:58702"/>
        <dbReference type="ChEBI" id="CHEBI:68483"/>
        <dbReference type="EC" id="2.5.1.7"/>
    </reaction>
</comment>
<dbReference type="Pfam" id="PF00275">
    <property type="entry name" value="EPSP_synthase"/>
    <property type="match status" value="1"/>
</dbReference>
<keyword evidence="7" id="KW-0573">Peptidoglycan synthesis</keyword>
<evidence type="ECO:0000256" key="8">
    <source>
        <dbReference type="ARBA" id="ARBA00023306"/>
    </source>
</evidence>
<accession>A0A1G2PD64</accession>
<keyword evidence="3" id="KW-0963">Cytoplasm</keyword>
<proteinExistence type="inferred from homology"/>
<keyword evidence="4" id="KW-0132">Cell division</keyword>
<dbReference type="Proteomes" id="UP000176965">
    <property type="component" value="Unassembled WGS sequence"/>
</dbReference>
<evidence type="ECO:0000256" key="4">
    <source>
        <dbReference type="ARBA" id="ARBA00022618"/>
    </source>
</evidence>
<evidence type="ECO:0000256" key="13">
    <source>
        <dbReference type="ARBA" id="ARBA00042443"/>
    </source>
</evidence>
<evidence type="ECO:0000256" key="14">
    <source>
        <dbReference type="ARBA" id="ARBA00042842"/>
    </source>
</evidence>
<keyword evidence="5 17" id="KW-0808">Transferase</keyword>
<dbReference type="NCBIfam" id="NF006873">
    <property type="entry name" value="PRK09369.1"/>
    <property type="match status" value="1"/>
</dbReference>
<dbReference type="PANTHER" id="PTHR43783:SF1">
    <property type="entry name" value="UDP-N-ACETYLGLUCOSAMINE 1-CARBOXYVINYLTRANSFERASE"/>
    <property type="match status" value="1"/>
</dbReference>
<dbReference type="GO" id="GO:0008760">
    <property type="term" value="F:UDP-N-acetylglucosamine 1-carboxyvinyltransferase activity"/>
    <property type="evidence" value="ECO:0007669"/>
    <property type="project" value="UniProtKB-EC"/>
</dbReference>
<gene>
    <name evidence="17" type="ORF">A2541_01630</name>
</gene>
<sequence length="431" mass="47826">MNFQIEGGHKLTGTIITKNSKNGAMGVICASLLNQGKTIIKNVPHIEEVNRMVEVLESIGVSIHWQNNDLEIISNEINLKNINKEAAEKTRSIIILIGPLIHHLKKFSLPQSGGCKLGARTVNPHLFALENFGVKISAKAKSYEIVAKDLRPAEFALYESGDTVTENALLTAALIPGKTVIKFASANYMVQDVCFFLENLGVKIDGIGTSTLTVHGIKEIKKDVTYFLGEDPIDSMFFIASAIITNSSLNIKRCPIDFLEIELLKLKKMNFKYKLSQVYKGLNGRINLIDIKTYPSELTALEDKIESHPYPGLNIDNLPFFAIIATQARGQTLIHDWIYEKRAIHYKELDKLGADTILADPHRFYVNGKTELKPAEVICPPALRPAAIILIGMLGAKGTSILRNVYSISRGYEEISERLNSLGAKIKILRD</sequence>
<dbReference type="GO" id="GO:0005737">
    <property type="term" value="C:cytoplasm"/>
    <property type="evidence" value="ECO:0007669"/>
    <property type="project" value="UniProtKB-SubCell"/>
</dbReference>
<evidence type="ECO:0000256" key="11">
    <source>
        <dbReference type="ARBA" id="ARBA00039108"/>
    </source>
</evidence>
<evidence type="ECO:0000256" key="10">
    <source>
        <dbReference type="ARBA" id="ARBA00038367"/>
    </source>
</evidence>
<dbReference type="GO" id="GO:0051301">
    <property type="term" value="P:cell division"/>
    <property type="evidence" value="ECO:0007669"/>
    <property type="project" value="UniProtKB-KW"/>
</dbReference>